<keyword evidence="2" id="KW-1185">Reference proteome</keyword>
<reference evidence="1 2" key="1">
    <citation type="submission" date="2019-08" db="EMBL/GenBank/DDBJ databases">
        <title>A chromosome-level genome assembly, high-density linkage maps, and genome scans reveal the genomic architecture of hybrid incompatibilities underlying speciation via character displacement in darters (Percidae: Etheostominae).</title>
        <authorList>
            <person name="Moran R.L."/>
            <person name="Catchen J.M."/>
            <person name="Fuller R.C."/>
        </authorList>
    </citation>
    <scope>NUCLEOTIDE SEQUENCE [LARGE SCALE GENOMIC DNA]</scope>
    <source>
        <strain evidence="1">EspeVRDwgs_2016</strain>
        <tissue evidence="1">Muscle</tissue>
    </source>
</reference>
<gene>
    <name evidence="1" type="ORF">FQN60_001077</name>
</gene>
<comment type="caution">
    <text evidence="1">The sequence shown here is derived from an EMBL/GenBank/DDBJ whole genome shotgun (WGS) entry which is preliminary data.</text>
</comment>
<protein>
    <submittedName>
        <fullName evidence="1">Uncharacterized protein</fullName>
    </submittedName>
</protein>
<dbReference type="AlphaFoldDB" id="A0A5J5CF12"/>
<dbReference type="EMBL" id="VOFY01000438">
    <property type="protein sequence ID" value="KAA8578580.1"/>
    <property type="molecule type" value="Genomic_DNA"/>
</dbReference>
<proteinExistence type="predicted"/>
<dbReference type="Proteomes" id="UP000327493">
    <property type="component" value="Unassembled WGS sequence"/>
</dbReference>
<evidence type="ECO:0000313" key="2">
    <source>
        <dbReference type="Proteomes" id="UP000327493"/>
    </source>
</evidence>
<feature type="non-terminal residue" evidence="1">
    <location>
        <position position="99"/>
    </location>
</feature>
<name>A0A5J5CF12_9PERO</name>
<organism evidence="1 2">
    <name type="scientific">Etheostoma spectabile</name>
    <name type="common">orangethroat darter</name>
    <dbReference type="NCBI Taxonomy" id="54343"/>
    <lineage>
        <taxon>Eukaryota</taxon>
        <taxon>Metazoa</taxon>
        <taxon>Chordata</taxon>
        <taxon>Craniata</taxon>
        <taxon>Vertebrata</taxon>
        <taxon>Euteleostomi</taxon>
        <taxon>Actinopterygii</taxon>
        <taxon>Neopterygii</taxon>
        <taxon>Teleostei</taxon>
        <taxon>Neoteleostei</taxon>
        <taxon>Acanthomorphata</taxon>
        <taxon>Eupercaria</taxon>
        <taxon>Perciformes</taxon>
        <taxon>Percoidei</taxon>
        <taxon>Percidae</taxon>
        <taxon>Etheostomatinae</taxon>
        <taxon>Etheostoma</taxon>
    </lineage>
</organism>
<accession>A0A5J5CF12</accession>
<sequence length="99" mass="11315">MLIDFGTRWQTKTEQSLNGLASFCFVVDANCGGDETYMMVNFLLVISHREAQRDYSLNFPGSRTIQESVTRPVVLGISFLYCPPGWAWPPSLLRSWETY</sequence>
<evidence type="ECO:0000313" key="1">
    <source>
        <dbReference type="EMBL" id="KAA8578580.1"/>
    </source>
</evidence>